<keyword evidence="2" id="KW-1185">Reference proteome</keyword>
<dbReference type="OrthoDB" id="5847988at2759"/>
<gene>
    <name evidence="1" type="ORF">NECAME_04457</name>
</gene>
<evidence type="ECO:0000313" key="1">
    <source>
        <dbReference type="EMBL" id="ETN72554.1"/>
    </source>
</evidence>
<name>W2SS27_NECAM</name>
<dbReference type="AlphaFoldDB" id="W2SS27"/>
<reference evidence="2" key="1">
    <citation type="journal article" date="2014" name="Nat. Genet.">
        <title>Genome of the human hookworm Necator americanus.</title>
        <authorList>
            <person name="Tang Y.T."/>
            <person name="Gao X."/>
            <person name="Rosa B.A."/>
            <person name="Abubucker S."/>
            <person name="Hallsworth-Pepin K."/>
            <person name="Martin J."/>
            <person name="Tyagi R."/>
            <person name="Heizer E."/>
            <person name="Zhang X."/>
            <person name="Bhonagiri-Palsikar V."/>
            <person name="Minx P."/>
            <person name="Warren W.C."/>
            <person name="Wang Q."/>
            <person name="Zhan B."/>
            <person name="Hotez P.J."/>
            <person name="Sternberg P.W."/>
            <person name="Dougall A."/>
            <person name="Gaze S.T."/>
            <person name="Mulvenna J."/>
            <person name="Sotillo J."/>
            <person name="Ranganathan S."/>
            <person name="Rabelo E.M."/>
            <person name="Wilson R.K."/>
            <person name="Felgner P.L."/>
            <person name="Bethony J."/>
            <person name="Hawdon J.M."/>
            <person name="Gasser R.B."/>
            <person name="Loukas A."/>
            <person name="Mitreva M."/>
        </authorList>
    </citation>
    <scope>NUCLEOTIDE SEQUENCE [LARGE SCALE GENOMIC DNA]</scope>
</reference>
<sequence>MSLKEFTGLDDTKEEITELPVPSWKCSTSPSSLISSFSARRRSVLSTELPDSPSKKLSVAKEESIDIPTAINRISNLQSRLNEASSTVNTASNSSDIGHDREKLLEESKRMAVAAKDLSKISSSSPEPKWSTAIAEITDCADCLTAAAKGAISSTSVYHSQLVNTEVTQVLEALYNALCAAQESRIQRNDSLSLKAMTHLQSTTNQLLHAVSTTIATAT</sequence>
<dbReference type="OMA" id="AQLMTTK"/>
<accession>W2SS27</accession>
<protein>
    <submittedName>
        <fullName evidence="1">Uncharacterized protein</fullName>
    </submittedName>
</protein>
<organism evidence="1 2">
    <name type="scientific">Necator americanus</name>
    <name type="common">Human hookworm</name>
    <dbReference type="NCBI Taxonomy" id="51031"/>
    <lineage>
        <taxon>Eukaryota</taxon>
        <taxon>Metazoa</taxon>
        <taxon>Ecdysozoa</taxon>
        <taxon>Nematoda</taxon>
        <taxon>Chromadorea</taxon>
        <taxon>Rhabditida</taxon>
        <taxon>Rhabditina</taxon>
        <taxon>Rhabditomorpha</taxon>
        <taxon>Strongyloidea</taxon>
        <taxon>Ancylostomatidae</taxon>
        <taxon>Bunostominae</taxon>
        <taxon>Necator</taxon>
    </lineage>
</organism>
<proteinExistence type="predicted"/>
<dbReference type="KEGG" id="nai:NECAME_04457"/>
<dbReference type="EMBL" id="KI663873">
    <property type="protein sequence ID" value="ETN72554.1"/>
    <property type="molecule type" value="Genomic_DNA"/>
</dbReference>
<dbReference type="Proteomes" id="UP000053676">
    <property type="component" value="Unassembled WGS sequence"/>
</dbReference>
<evidence type="ECO:0000313" key="2">
    <source>
        <dbReference type="Proteomes" id="UP000053676"/>
    </source>
</evidence>
<dbReference type="STRING" id="51031.W2SS27"/>